<dbReference type="Proteomes" id="UP001296706">
    <property type="component" value="Unassembled WGS sequence"/>
</dbReference>
<protein>
    <submittedName>
        <fullName evidence="2">Amidohydrolase family protein</fullName>
    </submittedName>
</protein>
<dbReference type="SUPFAM" id="SSF51338">
    <property type="entry name" value="Composite domain of metallo-dependent hydrolases"/>
    <property type="match status" value="1"/>
</dbReference>
<dbReference type="SUPFAM" id="SSF51556">
    <property type="entry name" value="Metallo-dependent hydrolases"/>
    <property type="match status" value="1"/>
</dbReference>
<gene>
    <name evidence="2" type="ORF">HF577_21170</name>
</gene>
<proteinExistence type="predicted"/>
<comment type="caution">
    <text evidence="2">The sequence shown here is derived from an EMBL/GenBank/DDBJ whole genome shotgun (WGS) entry which is preliminary data.</text>
</comment>
<evidence type="ECO:0000313" key="3">
    <source>
        <dbReference type="Proteomes" id="UP001296706"/>
    </source>
</evidence>
<dbReference type="InterPro" id="IPR006680">
    <property type="entry name" value="Amidohydro-rel"/>
</dbReference>
<dbReference type="Gene3D" id="3.20.20.140">
    <property type="entry name" value="Metal-dependent hydrolases"/>
    <property type="match status" value="1"/>
</dbReference>
<dbReference type="Pfam" id="PF01979">
    <property type="entry name" value="Amidohydro_1"/>
    <property type="match status" value="1"/>
</dbReference>
<sequence>MPSLLGITVRQVTEVFASEAVTVKTVMTVLRCPGDHDHSSGRGTGRRRYGRRPCKLAAVAEQHAAAVALAHECGVTIAMGTDIGAGDWGRHGEELPLLVEAGLSPLQAIEAATANGPDTLGPQAPRSGQLVAGYDADVLTLDDDPLDDITVLADPEQVRGVWQAGRRVKG</sequence>
<reference evidence="2 3" key="1">
    <citation type="submission" date="2020-04" db="EMBL/GenBank/DDBJ databases">
        <authorList>
            <person name="Klaysubun C."/>
            <person name="Duangmal K."/>
            <person name="Lipun K."/>
        </authorList>
    </citation>
    <scope>NUCLEOTIDE SEQUENCE [LARGE SCALE GENOMIC DNA]</scope>
    <source>
        <strain evidence="2 3">JCM 11839</strain>
    </source>
</reference>
<dbReference type="PANTHER" id="PTHR43135:SF3">
    <property type="entry name" value="ALPHA-D-RIBOSE 1-METHYLPHOSPHONATE 5-TRIPHOSPHATE DIPHOSPHATASE"/>
    <property type="match status" value="1"/>
</dbReference>
<name>A0ABX1RGR7_9PSEU</name>
<evidence type="ECO:0000313" key="2">
    <source>
        <dbReference type="EMBL" id="NMH79593.1"/>
    </source>
</evidence>
<dbReference type="InterPro" id="IPR032466">
    <property type="entry name" value="Metal_Hydrolase"/>
</dbReference>
<dbReference type="Gene3D" id="2.30.40.10">
    <property type="entry name" value="Urease, subunit C, domain 1"/>
    <property type="match status" value="1"/>
</dbReference>
<organism evidence="2 3">
    <name type="scientific">Pseudonocardia xinjiangensis</name>
    <dbReference type="NCBI Taxonomy" id="75289"/>
    <lineage>
        <taxon>Bacteria</taxon>
        <taxon>Bacillati</taxon>
        <taxon>Actinomycetota</taxon>
        <taxon>Actinomycetes</taxon>
        <taxon>Pseudonocardiales</taxon>
        <taxon>Pseudonocardiaceae</taxon>
        <taxon>Pseudonocardia</taxon>
    </lineage>
</organism>
<dbReference type="EMBL" id="JAAXKY010000072">
    <property type="protein sequence ID" value="NMH79593.1"/>
    <property type="molecule type" value="Genomic_DNA"/>
</dbReference>
<dbReference type="InterPro" id="IPR011059">
    <property type="entry name" value="Metal-dep_hydrolase_composite"/>
</dbReference>
<feature type="domain" description="Amidohydrolase-related" evidence="1">
    <location>
        <begin position="59"/>
        <end position="168"/>
    </location>
</feature>
<dbReference type="PANTHER" id="PTHR43135">
    <property type="entry name" value="ALPHA-D-RIBOSE 1-METHYLPHOSPHONATE 5-TRIPHOSPHATE DIPHOSPHATASE"/>
    <property type="match status" value="1"/>
</dbReference>
<dbReference type="InterPro" id="IPR051781">
    <property type="entry name" value="Metallo-dep_Hydrolase"/>
</dbReference>
<evidence type="ECO:0000259" key="1">
    <source>
        <dbReference type="Pfam" id="PF01979"/>
    </source>
</evidence>
<accession>A0ABX1RGR7</accession>
<keyword evidence="3" id="KW-1185">Reference proteome</keyword>
<dbReference type="RefSeq" id="WP_169397658.1">
    <property type="nucleotide sequence ID" value="NZ_JAAXKY010000072.1"/>
</dbReference>